<sequence length="80" mass="9278">RAFRVEKDCTHGRLSRSVFSPRKTSIVDSLTRIAQTLRTTRSVAELSREHDLDNGSLYWGKRFISRRLLRSDVQSVRSTN</sequence>
<organism evidence="1 2">
    <name type="scientific">Cylicocyclus nassatus</name>
    <name type="common">Nematode worm</name>
    <dbReference type="NCBI Taxonomy" id="53992"/>
    <lineage>
        <taxon>Eukaryota</taxon>
        <taxon>Metazoa</taxon>
        <taxon>Ecdysozoa</taxon>
        <taxon>Nematoda</taxon>
        <taxon>Chromadorea</taxon>
        <taxon>Rhabditida</taxon>
        <taxon>Rhabditina</taxon>
        <taxon>Rhabditomorpha</taxon>
        <taxon>Strongyloidea</taxon>
        <taxon>Strongylidae</taxon>
        <taxon>Cylicocyclus</taxon>
    </lineage>
</organism>
<feature type="non-terminal residue" evidence="1">
    <location>
        <position position="1"/>
    </location>
</feature>
<dbReference type="AlphaFoldDB" id="A0AA36M5U2"/>
<dbReference type="Proteomes" id="UP001176961">
    <property type="component" value="Unassembled WGS sequence"/>
</dbReference>
<name>A0AA36M5U2_CYLNA</name>
<evidence type="ECO:0000313" key="1">
    <source>
        <dbReference type="EMBL" id="CAJ0599091.1"/>
    </source>
</evidence>
<keyword evidence="2" id="KW-1185">Reference proteome</keyword>
<comment type="caution">
    <text evidence="1">The sequence shown here is derived from an EMBL/GenBank/DDBJ whole genome shotgun (WGS) entry which is preliminary data.</text>
</comment>
<reference evidence="1" key="1">
    <citation type="submission" date="2023-07" db="EMBL/GenBank/DDBJ databases">
        <authorList>
            <consortium name="CYATHOMIX"/>
        </authorList>
    </citation>
    <scope>NUCLEOTIDE SEQUENCE</scope>
    <source>
        <strain evidence="1">N/A</strain>
    </source>
</reference>
<accession>A0AA36M5U2</accession>
<gene>
    <name evidence="1" type="ORF">CYNAS_LOCUS11074</name>
</gene>
<protein>
    <recommendedName>
        <fullName evidence="3">Transposase</fullName>
    </recommendedName>
</protein>
<evidence type="ECO:0008006" key="3">
    <source>
        <dbReference type="Google" id="ProtNLM"/>
    </source>
</evidence>
<dbReference type="EMBL" id="CATQJL010000223">
    <property type="protein sequence ID" value="CAJ0599091.1"/>
    <property type="molecule type" value="Genomic_DNA"/>
</dbReference>
<evidence type="ECO:0000313" key="2">
    <source>
        <dbReference type="Proteomes" id="UP001176961"/>
    </source>
</evidence>
<proteinExistence type="predicted"/>